<dbReference type="PANTHER" id="PTHR23416">
    <property type="entry name" value="SIALIC ACID SYNTHASE-RELATED"/>
    <property type="match status" value="1"/>
</dbReference>
<evidence type="ECO:0000256" key="4">
    <source>
        <dbReference type="ARBA" id="ARBA00023315"/>
    </source>
</evidence>
<keyword evidence="3" id="KW-0677">Repeat</keyword>
<dbReference type="OrthoDB" id="9812571at2"/>
<dbReference type="GO" id="GO:0008374">
    <property type="term" value="F:O-acyltransferase activity"/>
    <property type="evidence" value="ECO:0007669"/>
    <property type="project" value="TreeGrafter"/>
</dbReference>
<organism evidence="5 6">
    <name type="scientific">Mangrovimonas spongiae</name>
    <dbReference type="NCBI Taxonomy" id="2494697"/>
    <lineage>
        <taxon>Bacteria</taxon>
        <taxon>Pseudomonadati</taxon>
        <taxon>Bacteroidota</taxon>
        <taxon>Flavobacteriia</taxon>
        <taxon>Flavobacteriales</taxon>
        <taxon>Flavobacteriaceae</taxon>
        <taxon>Mangrovimonas</taxon>
    </lineage>
</organism>
<dbReference type="Proteomes" id="UP000270620">
    <property type="component" value="Unassembled WGS sequence"/>
</dbReference>
<dbReference type="PANTHER" id="PTHR23416:SF23">
    <property type="entry name" value="ACETYLTRANSFERASE C18B11.09C-RELATED"/>
    <property type="match status" value="1"/>
</dbReference>
<keyword evidence="4 5" id="KW-0012">Acyltransferase</keyword>
<gene>
    <name evidence="5" type="ORF">EJA19_01135</name>
</gene>
<dbReference type="CDD" id="cd04647">
    <property type="entry name" value="LbH_MAT_like"/>
    <property type="match status" value="1"/>
</dbReference>
<protein>
    <submittedName>
        <fullName evidence="5">Acyltransferase</fullName>
    </submittedName>
</protein>
<proteinExistence type="inferred from homology"/>
<dbReference type="EMBL" id="RWBG01000001">
    <property type="protein sequence ID" value="RSK41508.1"/>
    <property type="molecule type" value="Genomic_DNA"/>
</dbReference>
<dbReference type="Gene3D" id="2.160.10.10">
    <property type="entry name" value="Hexapeptide repeat proteins"/>
    <property type="match status" value="1"/>
</dbReference>
<evidence type="ECO:0000313" key="5">
    <source>
        <dbReference type="EMBL" id="RSK41508.1"/>
    </source>
</evidence>
<dbReference type="InterPro" id="IPR051159">
    <property type="entry name" value="Hexapeptide_acetyltransf"/>
</dbReference>
<keyword evidence="2 5" id="KW-0808">Transferase</keyword>
<dbReference type="InterPro" id="IPR011004">
    <property type="entry name" value="Trimer_LpxA-like_sf"/>
</dbReference>
<dbReference type="SUPFAM" id="SSF51161">
    <property type="entry name" value="Trimeric LpxA-like enzymes"/>
    <property type="match status" value="1"/>
</dbReference>
<dbReference type="PROSITE" id="PS00101">
    <property type="entry name" value="HEXAPEP_TRANSFERASES"/>
    <property type="match status" value="1"/>
</dbReference>
<evidence type="ECO:0000256" key="2">
    <source>
        <dbReference type="ARBA" id="ARBA00022679"/>
    </source>
</evidence>
<dbReference type="InterPro" id="IPR018357">
    <property type="entry name" value="Hexapep_transf_CS"/>
</dbReference>
<comment type="similarity">
    <text evidence="1">Belongs to the transferase hexapeptide repeat family.</text>
</comment>
<name>A0A3R9MGF3_9FLAO</name>
<reference evidence="5 6" key="1">
    <citation type="submission" date="2018-12" db="EMBL/GenBank/DDBJ databases">
        <title>Mangrovimonas spongiae sp. nov., a novel member of the genus Mangrovimonas isolated from marine sponge.</title>
        <authorList>
            <person name="Zhuang L."/>
            <person name="Luo L."/>
        </authorList>
    </citation>
    <scope>NUCLEOTIDE SEQUENCE [LARGE SCALE GENOMIC DNA]</scope>
    <source>
        <strain evidence="5 6">HN-E26</strain>
    </source>
</reference>
<dbReference type="AlphaFoldDB" id="A0A3R9MGF3"/>
<dbReference type="GO" id="GO:0005829">
    <property type="term" value="C:cytosol"/>
    <property type="evidence" value="ECO:0007669"/>
    <property type="project" value="TreeGrafter"/>
</dbReference>
<evidence type="ECO:0000256" key="3">
    <source>
        <dbReference type="ARBA" id="ARBA00022737"/>
    </source>
</evidence>
<evidence type="ECO:0000313" key="6">
    <source>
        <dbReference type="Proteomes" id="UP000270620"/>
    </source>
</evidence>
<dbReference type="Pfam" id="PF00132">
    <property type="entry name" value="Hexapep"/>
    <property type="match status" value="1"/>
</dbReference>
<comment type="caution">
    <text evidence="5">The sequence shown here is derived from an EMBL/GenBank/DDBJ whole genome shotgun (WGS) entry which is preliminary data.</text>
</comment>
<keyword evidence="6" id="KW-1185">Reference proteome</keyword>
<dbReference type="InterPro" id="IPR001451">
    <property type="entry name" value="Hexapep"/>
</dbReference>
<evidence type="ECO:0000256" key="1">
    <source>
        <dbReference type="ARBA" id="ARBA00007274"/>
    </source>
</evidence>
<accession>A0A3R9MGF3</accession>
<sequence length="147" mass="16230">MGNKIRVWYMSRVLKILKPSKETFVENKVYIGNAKQVNIGEGVQINENVFIQGATIGNYVMIAPNVSLLANMHKHDRIDIPIAKQGKTRGKPVIIEDDVWLGRNVIVMPGVKIEKGSIIAAGAIVTKDVPSYTVYGGIPAKFIKNRT</sequence>